<dbReference type="OrthoDB" id="9797243at2"/>
<evidence type="ECO:0000256" key="1">
    <source>
        <dbReference type="ARBA" id="ARBA00000085"/>
    </source>
</evidence>
<dbReference type="InterPro" id="IPR005467">
    <property type="entry name" value="His_kinase_dom"/>
</dbReference>
<dbReference type="SMART" id="SM00387">
    <property type="entry name" value="HATPase_c"/>
    <property type="match status" value="1"/>
</dbReference>
<feature type="transmembrane region" description="Helical" evidence="7">
    <location>
        <begin position="186"/>
        <end position="205"/>
    </location>
</feature>
<name>A0A261TQN6_9BORD</name>
<reference evidence="9 10" key="1">
    <citation type="submission" date="2017-05" db="EMBL/GenBank/DDBJ databases">
        <title>Complete and WGS of Bordetella genogroups.</title>
        <authorList>
            <person name="Spilker T."/>
            <person name="LiPuma J."/>
        </authorList>
    </citation>
    <scope>NUCLEOTIDE SEQUENCE [LARGE SCALE GENOMIC DNA]</scope>
    <source>
        <strain evidence="9 10">AU10456</strain>
    </source>
</reference>
<dbReference type="GO" id="GO:0000155">
    <property type="term" value="F:phosphorelay sensor kinase activity"/>
    <property type="evidence" value="ECO:0007669"/>
    <property type="project" value="InterPro"/>
</dbReference>
<feature type="transmembrane region" description="Helical" evidence="7">
    <location>
        <begin position="43"/>
        <end position="62"/>
    </location>
</feature>
<evidence type="ECO:0000313" key="9">
    <source>
        <dbReference type="EMBL" id="OZI51974.1"/>
    </source>
</evidence>
<dbReference type="CDD" id="cd16922">
    <property type="entry name" value="HATPase_EvgS-ArcB-TorS-like"/>
    <property type="match status" value="1"/>
</dbReference>
<organism evidence="9 10">
    <name type="scientific">Bordetella genomosp. 5</name>
    <dbReference type="NCBI Taxonomy" id="1395608"/>
    <lineage>
        <taxon>Bacteria</taxon>
        <taxon>Pseudomonadati</taxon>
        <taxon>Pseudomonadota</taxon>
        <taxon>Betaproteobacteria</taxon>
        <taxon>Burkholderiales</taxon>
        <taxon>Alcaligenaceae</taxon>
        <taxon>Bordetella</taxon>
    </lineage>
</organism>
<evidence type="ECO:0000256" key="2">
    <source>
        <dbReference type="ARBA" id="ARBA00012438"/>
    </source>
</evidence>
<evidence type="ECO:0000313" key="10">
    <source>
        <dbReference type="Proteomes" id="UP000216913"/>
    </source>
</evidence>
<keyword evidence="6" id="KW-0902">Two-component regulatory system</keyword>
<evidence type="ECO:0000256" key="3">
    <source>
        <dbReference type="ARBA" id="ARBA00022553"/>
    </source>
</evidence>
<keyword evidence="5" id="KW-0418">Kinase</keyword>
<dbReference type="AlphaFoldDB" id="A0A261TQN6"/>
<dbReference type="SMART" id="SM00388">
    <property type="entry name" value="HisKA"/>
    <property type="match status" value="1"/>
</dbReference>
<dbReference type="InterPro" id="IPR050736">
    <property type="entry name" value="Sensor_HK_Regulatory"/>
</dbReference>
<dbReference type="InterPro" id="IPR036890">
    <property type="entry name" value="HATPase_C_sf"/>
</dbReference>
<keyword evidence="7" id="KW-1133">Transmembrane helix</keyword>
<feature type="transmembrane region" description="Helical" evidence="7">
    <location>
        <begin position="137"/>
        <end position="155"/>
    </location>
</feature>
<feature type="transmembrane region" description="Helical" evidence="7">
    <location>
        <begin position="69"/>
        <end position="87"/>
    </location>
</feature>
<proteinExistence type="predicted"/>
<evidence type="ECO:0000259" key="8">
    <source>
        <dbReference type="PROSITE" id="PS50109"/>
    </source>
</evidence>
<keyword evidence="7" id="KW-0472">Membrane</keyword>
<dbReference type="Pfam" id="PF00512">
    <property type="entry name" value="HisKA"/>
    <property type="match status" value="1"/>
</dbReference>
<keyword evidence="3" id="KW-0597">Phosphoprotein</keyword>
<keyword evidence="10" id="KW-1185">Reference proteome</keyword>
<evidence type="ECO:0000256" key="5">
    <source>
        <dbReference type="ARBA" id="ARBA00022777"/>
    </source>
</evidence>
<feature type="transmembrane region" description="Helical" evidence="7">
    <location>
        <begin position="161"/>
        <end position="179"/>
    </location>
</feature>
<dbReference type="PRINTS" id="PR00344">
    <property type="entry name" value="BCTRLSENSOR"/>
</dbReference>
<dbReference type="InterPro" id="IPR036097">
    <property type="entry name" value="HisK_dim/P_sf"/>
</dbReference>
<dbReference type="Proteomes" id="UP000216913">
    <property type="component" value="Unassembled WGS sequence"/>
</dbReference>
<protein>
    <recommendedName>
        <fullName evidence="2">histidine kinase</fullName>
        <ecNumber evidence="2">2.7.13.3</ecNumber>
    </recommendedName>
</protein>
<dbReference type="InterPro" id="IPR004358">
    <property type="entry name" value="Sig_transdc_His_kin-like_C"/>
</dbReference>
<dbReference type="SUPFAM" id="SSF47384">
    <property type="entry name" value="Homodimeric domain of signal transducing histidine kinase"/>
    <property type="match status" value="1"/>
</dbReference>
<dbReference type="PANTHER" id="PTHR43711:SF1">
    <property type="entry name" value="HISTIDINE KINASE 1"/>
    <property type="match status" value="1"/>
</dbReference>
<dbReference type="EMBL" id="NEVP01000006">
    <property type="protein sequence ID" value="OZI51974.1"/>
    <property type="molecule type" value="Genomic_DNA"/>
</dbReference>
<feature type="domain" description="Histidine kinase" evidence="8">
    <location>
        <begin position="291"/>
        <end position="508"/>
    </location>
</feature>
<dbReference type="CDD" id="cd00082">
    <property type="entry name" value="HisKA"/>
    <property type="match status" value="1"/>
</dbReference>
<keyword evidence="7" id="KW-0812">Transmembrane</keyword>
<evidence type="ECO:0000256" key="4">
    <source>
        <dbReference type="ARBA" id="ARBA00022679"/>
    </source>
</evidence>
<dbReference type="InterPro" id="IPR003661">
    <property type="entry name" value="HisK_dim/P_dom"/>
</dbReference>
<gene>
    <name evidence="9" type="ORF">CAL25_10730</name>
</gene>
<dbReference type="InterPro" id="IPR003594">
    <property type="entry name" value="HATPase_dom"/>
</dbReference>
<dbReference type="Gene3D" id="3.30.565.10">
    <property type="entry name" value="Histidine kinase-like ATPase, C-terminal domain"/>
    <property type="match status" value="1"/>
</dbReference>
<feature type="transmembrane region" description="Helical" evidence="7">
    <location>
        <begin position="107"/>
        <end position="125"/>
    </location>
</feature>
<dbReference type="Gene3D" id="1.10.287.130">
    <property type="match status" value="1"/>
</dbReference>
<accession>A0A261TQN6</accession>
<dbReference type="PANTHER" id="PTHR43711">
    <property type="entry name" value="TWO-COMPONENT HISTIDINE KINASE"/>
    <property type="match status" value="1"/>
</dbReference>
<evidence type="ECO:0000256" key="6">
    <source>
        <dbReference type="ARBA" id="ARBA00023012"/>
    </source>
</evidence>
<sequence length="603" mass="64523">MPHHALAAEAAVHAPSAMMALRVLAFAPAPVMAEVEILPLMVQGAFSGAFAALACGAVVSFAHSRAWPFAWLALAALAAAFFQFAMANDSPGLSPALASLALFVEPAAGVLVVLSLVGLFCSLSGRRVCRFAALPQLALATMALVAMNISAWWLSEELGQWGLLATIAACVCFLVLFVRHRGSSNVAGLMIATAVAALVNLLPRLDAQMLGEGYAERLWFLGDTLEARLLSAVFNLAILTLWFRRLGRATELAPQRIAPPAAAPLEIVSAGHAPSSADDALKRQKIETLSYVGHDLRAPLATIQGYVRLLRESANPPKSEHLDAIDRSVAFQLSLIEDVLDYAKAELEPLHLAPAPTRLTDLLDEVVPYASMLATATGNRFCFRPPPVLPTSVALDGNRLQQVLLNLLSNAAKFTPHGTIILRLQARPQADRGAWQLCFSVEDDGIGMAPELQDRIFDAFLQLERSRSGVGLGLFIAQRIVENMGGSLHVRSAPGAGSTFSFTIEVDEIDGTLVVAPAHPSDDAVITAPFPFAPPPHAPPAPVRLELAMLARDGQLSDIEEWLPRTAQAHPGFDAFYDEVHKAMESLDLHRLETLALHGTARG</sequence>
<evidence type="ECO:0000256" key="7">
    <source>
        <dbReference type="SAM" id="Phobius"/>
    </source>
</evidence>
<comment type="catalytic activity">
    <reaction evidence="1">
        <text>ATP + protein L-histidine = ADP + protein N-phospho-L-histidine.</text>
        <dbReference type="EC" id="2.7.13.3"/>
    </reaction>
</comment>
<keyword evidence="4" id="KW-0808">Transferase</keyword>
<dbReference type="PROSITE" id="PS50109">
    <property type="entry name" value="HIS_KIN"/>
    <property type="match status" value="1"/>
</dbReference>
<dbReference type="RefSeq" id="WP_094799932.1">
    <property type="nucleotide sequence ID" value="NZ_NEVP01000006.1"/>
</dbReference>
<dbReference type="SUPFAM" id="SSF55874">
    <property type="entry name" value="ATPase domain of HSP90 chaperone/DNA topoisomerase II/histidine kinase"/>
    <property type="match status" value="1"/>
</dbReference>
<comment type="caution">
    <text evidence="9">The sequence shown here is derived from an EMBL/GenBank/DDBJ whole genome shotgun (WGS) entry which is preliminary data.</text>
</comment>
<dbReference type="Pfam" id="PF02518">
    <property type="entry name" value="HATPase_c"/>
    <property type="match status" value="1"/>
</dbReference>
<dbReference type="EC" id="2.7.13.3" evidence="2"/>